<dbReference type="RefSeq" id="WP_330158895.1">
    <property type="nucleotide sequence ID" value="NZ_BAAAJA010000022.1"/>
</dbReference>
<comment type="caution">
    <text evidence="1">The sequence shown here is derived from an EMBL/GenBank/DDBJ whole genome shotgun (WGS) entry which is preliminary data.</text>
</comment>
<evidence type="ECO:0000313" key="1">
    <source>
        <dbReference type="EMBL" id="MEE2051831.1"/>
    </source>
</evidence>
<sequence>MKLFSRRPDPAAARRARQLPLTEAEHEEIVQVCGEALAARWSENKVIETRSTRGGFIVRGYGRFDPAGPIMLNALAPLGYVAEPYQAQGGLFHSVLVTGTDPLHRLDGRAVEDVQEAIEALTSRMAYIGHVTGGGR</sequence>
<name>A0ABU7KRB2_9ACTN</name>
<dbReference type="EMBL" id="JAUUCC010000034">
    <property type="protein sequence ID" value="MEE2051831.1"/>
    <property type="molecule type" value="Genomic_DNA"/>
</dbReference>
<reference evidence="1 2" key="1">
    <citation type="submission" date="2023-07" db="EMBL/GenBank/DDBJ databases">
        <authorList>
            <person name="Girao M."/>
            <person name="Carvalho M.F."/>
        </authorList>
    </citation>
    <scope>NUCLEOTIDE SEQUENCE [LARGE SCALE GENOMIC DNA]</scope>
    <source>
        <strain evidence="1 2">66/93</strain>
    </source>
</reference>
<accession>A0ABU7KRB2</accession>
<protein>
    <submittedName>
        <fullName evidence="1">Uncharacterized protein</fullName>
    </submittedName>
</protein>
<gene>
    <name evidence="1" type="ORF">Q8A49_15120</name>
</gene>
<organism evidence="1 2">
    <name type="scientific">Nocardiopsis tropica</name>
    <dbReference type="NCBI Taxonomy" id="109330"/>
    <lineage>
        <taxon>Bacteria</taxon>
        <taxon>Bacillati</taxon>
        <taxon>Actinomycetota</taxon>
        <taxon>Actinomycetes</taxon>
        <taxon>Streptosporangiales</taxon>
        <taxon>Nocardiopsidaceae</taxon>
        <taxon>Nocardiopsis</taxon>
    </lineage>
</organism>
<evidence type="ECO:0000313" key="2">
    <source>
        <dbReference type="Proteomes" id="UP001348641"/>
    </source>
</evidence>
<proteinExistence type="predicted"/>
<dbReference type="Proteomes" id="UP001348641">
    <property type="component" value="Unassembled WGS sequence"/>
</dbReference>